<keyword evidence="3" id="KW-1185">Reference proteome</keyword>
<protein>
    <submittedName>
        <fullName evidence="2">Uncharacterized protein</fullName>
    </submittedName>
</protein>
<keyword evidence="1" id="KW-0812">Transmembrane</keyword>
<evidence type="ECO:0000313" key="2">
    <source>
        <dbReference type="EnsemblMetazoa" id="GPPI012406-PA"/>
    </source>
</evidence>
<proteinExistence type="predicted"/>
<reference evidence="3" key="1">
    <citation type="submission" date="2015-01" db="EMBL/GenBank/DDBJ databases">
        <authorList>
            <person name="Aksoy S."/>
            <person name="Warren W."/>
            <person name="Wilson R.K."/>
        </authorList>
    </citation>
    <scope>NUCLEOTIDE SEQUENCE [LARGE SCALE GENOMIC DNA]</scope>
    <source>
        <strain evidence="3">IAEA</strain>
    </source>
</reference>
<sequence length="263" mass="28824">MCSEQAPIVKLPAFDAVVIPGPELTILDGFNVPVNTLELTITFDGGDMVFVAESNPKPAAAAAAAVTMLGASIPLQSVWCGQALAADVGAGGDVVLNIAMDVNSFKNFALLLFFSELRVGREASKELRWTDSGVDIDITDDLSESKGEENECGSCVELFLSLWLWLVSTVVEIIAAGAVEREILAGSENWFTEAKFSIVSENNAKRANFWINVYFCLCSLLLLILFSVYCIKYLWRRRFFSCRRGRPGFCYITLIKSSPHLLS</sequence>
<dbReference type="AlphaFoldDB" id="A0A1B0AXW9"/>
<name>A0A1B0AXW9_9MUSC</name>
<dbReference type="EMBL" id="JXJN01005449">
    <property type="status" value="NOT_ANNOTATED_CDS"/>
    <property type="molecule type" value="Genomic_DNA"/>
</dbReference>
<evidence type="ECO:0000313" key="3">
    <source>
        <dbReference type="Proteomes" id="UP000092460"/>
    </source>
</evidence>
<keyword evidence="1" id="KW-1133">Transmembrane helix</keyword>
<organism evidence="2 3">
    <name type="scientific">Glossina palpalis gambiensis</name>
    <dbReference type="NCBI Taxonomy" id="67801"/>
    <lineage>
        <taxon>Eukaryota</taxon>
        <taxon>Metazoa</taxon>
        <taxon>Ecdysozoa</taxon>
        <taxon>Arthropoda</taxon>
        <taxon>Hexapoda</taxon>
        <taxon>Insecta</taxon>
        <taxon>Pterygota</taxon>
        <taxon>Neoptera</taxon>
        <taxon>Endopterygota</taxon>
        <taxon>Diptera</taxon>
        <taxon>Brachycera</taxon>
        <taxon>Muscomorpha</taxon>
        <taxon>Hippoboscoidea</taxon>
        <taxon>Glossinidae</taxon>
        <taxon>Glossina</taxon>
    </lineage>
</organism>
<dbReference type="Proteomes" id="UP000092460">
    <property type="component" value="Unassembled WGS sequence"/>
</dbReference>
<feature type="transmembrane region" description="Helical" evidence="1">
    <location>
        <begin position="209"/>
        <end position="235"/>
    </location>
</feature>
<evidence type="ECO:0000256" key="1">
    <source>
        <dbReference type="SAM" id="Phobius"/>
    </source>
</evidence>
<reference evidence="2" key="2">
    <citation type="submission" date="2020-05" db="UniProtKB">
        <authorList>
            <consortium name="EnsemblMetazoa"/>
        </authorList>
    </citation>
    <scope>IDENTIFICATION</scope>
    <source>
        <strain evidence="2">IAEA</strain>
    </source>
</reference>
<dbReference type="EnsemblMetazoa" id="GPPI012406-RA">
    <property type="protein sequence ID" value="GPPI012406-PA"/>
    <property type="gene ID" value="GPPI012406"/>
</dbReference>
<accession>A0A1B0AXW9</accession>
<keyword evidence="1" id="KW-0472">Membrane</keyword>
<dbReference type="VEuPathDB" id="VectorBase:GPPI012406"/>